<dbReference type="Proteomes" id="UP000636479">
    <property type="component" value="Unassembled WGS sequence"/>
</dbReference>
<evidence type="ECO:0000313" key="3">
    <source>
        <dbReference type="Proteomes" id="UP000636479"/>
    </source>
</evidence>
<protein>
    <submittedName>
        <fullName evidence="2">Uncharacterized protein</fullName>
    </submittedName>
</protein>
<sequence length="248" mass="26322">MWARAFTTNALQTGRDAAGRQNQSLVRAAPTASGASPKTCRSESADLGCPCDTTVVEALAFGEISISGSSERVDSDYLSASPAGSRPSTGHSVYISSLAARYTSVFSGFPHRHTGTQPVCLVFETSSFYPALPRPPMYKPGGPCGIQFYRAQQTTTGTAAQCNKTSSNPRARPSLPSTYRLHHPYPAHLARLSGRCGESRALQHAQAIYIAVPSASGRKATGRSLALSRIASAAEEMSRSGYRIYLSA</sequence>
<comment type="caution">
    <text evidence="2">The sequence shown here is derived from an EMBL/GenBank/DDBJ whole genome shotgun (WGS) entry which is preliminary data.</text>
</comment>
<dbReference type="AlphaFoldDB" id="A0A8H6T3P8"/>
<name>A0A8H6T3P8_9AGAR</name>
<reference evidence="2" key="1">
    <citation type="submission" date="2020-05" db="EMBL/GenBank/DDBJ databases">
        <title>Mycena genomes resolve the evolution of fungal bioluminescence.</title>
        <authorList>
            <person name="Tsai I.J."/>
        </authorList>
    </citation>
    <scope>NUCLEOTIDE SEQUENCE</scope>
    <source>
        <strain evidence="2">171206Taipei</strain>
    </source>
</reference>
<evidence type="ECO:0000256" key="1">
    <source>
        <dbReference type="SAM" id="MobiDB-lite"/>
    </source>
</evidence>
<dbReference type="RefSeq" id="XP_037223774.1">
    <property type="nucleotide sequence ID" value="XM_037360889.1"/>
</dbReference>
<organism evidence="2 3">
    <name type="scientific">Mycena indigotica</name>
    <dbReference type="NCBI Taxonomy" id="2126181"/>
    <lineage>
        <taxon>Eukaryota</taxon>
        <taxon>Fungi</taxon>
        <taxon>Dikarya</taxon>
        <taxon>Basidiomycota</taxon>
        <taxon>Agaricomycotina</taxon>
        <taxon>Agaricomycetes</taxon>
        <taxon>Agaricomycetidae</taxon>
        <taxon>Agaricales</taxon>
        <taxon>Marasmiineae</taxon>
        <taxon>Mycenaceae</taxon>
        <taxon>Mycena</taxon>
    </lineage>
</organism>
<dbReference type="EMBL" id="JACAZF010000003">
    <property type="protein sequence ID" value="KAF7310324.1"/>
    <property type="molecule type" value="Genomic_DNA"/>
</dbReference>
<dbReference type="GeneID" id="59343405"/>
<gene>
    <name evidence="2" type="ORF">MIND_00406500</name>
</gene>
<keyword evidence="3" id="KW-1185">Reference proteome</keyword>
<accession>A0A8H6T3P8</accession>
<feature type="region of interest" description="Disordered" evidence="1">
    <location>
        <begin position="13"/>
        <end position="44"/>
    </location>
</feature>
<proteinExistence type="predicted"/>
<evidence type="ECO:0000313" key="2">
    <source>
        <dbReference type="EMBL" id="KAF7310324.1"/>
    </source>
</evidence>